<dbReference type="Pfam" id="PF01548">
    <property type="entry name" value="DEDD_Tnp_IS110"/>
    <property type="match status" value="1"/>
</dbReference>
<name>A0A9X3N2P7_9ACTN</name>
<keyword evidence="4" id="KW-1185">Reference proteome</keyword>
<dbReference type="AlphaFoldDB" id="A0A9X3N2P7"/>
<dbReference type="Pfam" id="PF02371">
    <property type="entry name" value="Transposase_20"/>
    <property type="match status" value="1"/>
</dbReference>
<dbReference type="InterPro" id="IPR003346">
    <property type="entry name" value="Transposase_20"/>
</dbReference>
<gene>
    <name evidence="3" type="ORF">OM076_44610</name>
</gene>
<evidence type="ECO:0000313" key="4">
    <source>
        <dbReference type="Proteomes" id="UP001149140"/>
    </source>
</evidence>
<dbReference type="PANTHER" id="PTHR33055:SF15">
    <property type="entry name" value="TRANSPOSASE-RELATED"/>
    <property type="match status" value="1"/>
</dbReference>
<sequence length="425" mass="46411">MRPAPGFGGGPFSLWRCLVPGLLRELEGDRLVVAVDPGKVSHRVWLADRERGLIGEPVSVANSRVGMQQLAGLVGRRDPVFALEATGSLHRAFAGELERRWPGALRLFAPSETQAARAQIGARRFKTDDRDCAALVWLARQGAGRRAVASPVAALLAAVAHRRQLVLAQTPLRQRLHDQLNALAPGLSAPEGHGRALLLQTSTGRAVLACAIDFEGRAPSPRSLQTRAGGRLSDATAGFWSARWKDCLAPPADAALRASRLARDVARFWALREDIAFLDAQLEQLLAESEGQVLTSLPGVKVVRAAAFAAHSLPIERFPTPEHLYSATGLAPASYASATVRKRTAISRTGLPEHRDALMAIAWGLGRFAPAFQNRRRELAERGLTGIRARVALARHACRLCWRLLQSQQPYDDQRYDRARRDRGR</sequence>
<feature type="domain" description="Transposase IS110-like N-terminal" evidence="1">
    <location>
        <begin position="33"/>
        <end position="184"/>
    </location>
</feature>
<feature type="domain" description="Transposase IS116/IS110/IS902 C-terminal" evidence="2">
    <location>
        <begin position="292"/>
        <end position="374"/>
    </location>
</feature>
<accession>A0A9X3N2P7</accession>
<reference evidence="3" key="1">
    <citation type="submission" date="2022-10" db="EMBL/GenBank/DDBJ databases">
        <title>The WGS of Solirubrobacter ginsenosidimutans DSM 21036.</title>
        <authorList>
            <person name="Jiang Z."/>
        </authorList>
    </citation>
    <scope>NUCLEOTIDE SEQUENCE</scope>
    <source>
        <strain evidence="3">DSM 21036</strain>
    </source>
</reference>
<proteinExistence type="predicted"/>
<dbReference type="PANTHER" id="PTHR33055">
    <property type="entry name" value="TRANSPOSASE FOR INSERTION SEQUENCE ELEMENT IS1111A"/>
    <property type="match status" value="1"/>
</dbReference>
<protein>
    <submittedName>
        <fullName evidence="3">Transposase</fullName>
    </submittedName>
</protein>
<dbReference type="EMBL" id="JAPDOD010000126">
    <property type="protein sequence ID" value="MDA0167424.1"/>
    <property type="molecule type" value="Genomic_DNA"/>
</dbReference>
<dbReference type="GO" id="GO:0004803">
    <property type="term" value="F:transposase activity"/>
    <property type="evidence" value="ECO:0007669"/>
    <property type="project" value="InterPro"/>
</dbReference>
<dbReference type="InterPro" id="IPR002525">
    <property type="entry name" value="Transp_IS110-like_N"/>
</dbReference>
<evidence type="ECO:0000259" key="2">
    <source>
        <dbReference type="Pfam" id="PF02371"/>
    </source>
</evidence>
<dbReference type="Proteomes" id="UP001149140">
    <property type="component" value="Unassembled WGS sequence"/>
</dbReference>
<evidence type="ECO:0000313" key="3">
    <source>
        <dbReference type="EMBL" id="MDA0167424.1"/>
    </source>
</evidence>
<dbReference type="GO" id="GO:0003677">
    <property type="term" value="F:DNA binding"/>
    <property type="evidence" value="ECO:0007669"/>
    <property type="project" value="InterPro"/>
</dbReference>
<organism evidence="3 4">
    <name type="scientific">Solirubrobacter ginsenosidimutans</name>
    <dbReference type="NCBI Taxonomy" id="490573"/>
    <lineage>
        <taxon>Bacteria</taxon>
        <taxon>Bacillati</taxon>
        <taxon>Actinomycetota</taxon>
        <taxon>Thermoleophilia</taxon>
        <taxon>Solirubrobacterales</taxon>
        <taxon>Solirubrobacteraceae</taxon>
        <taxon>Solirubrobacter</taxon>
    </lineage>
</organism>
<dbReference type="InterPro" id="IPR047650">
    <property type="entry name" value="Transpos_IS110"/>
</dbReference>
<dbReference type="GO" id="GO:0006313">
    <property type="term" value="P:DNA transposition"/>
    <property type="evidence" value="ECO:0007669"/>
    <property type="project" value="InterPro"/>
</dbReference>
<evidence type="ECO:0000259" key="1">
    <source>
        <dbReference type="Pfam" id="PF01548"/>
    </source>
</evidence>
<comment type="caution">
    <text evidence="3">The sequence shown here is derived from an EMBL/GenBank/DDBJ whole genome shotgun (WGS) entry which is preliminary data.</text>
</comment>